<dbReference type="InterPro" id="IPR013437">
    <property type="entry name" value="FtsW"/>
</dbReference>
<dbReference type="GO" id="GO:0008955">
    <property type="term" value="F:peptidoglycan glycosyltransferase activity"/>
    <property type="evidence" value="ECO:0007669"/>
    <property type="project" value="UniProtKB-EC"/>
</dbReference>
<feature type="transmembrane region" description="Helical" evidence="21">
    <location>
        <begin position="345"/>
        <end position="366"/>
    </location>
</feature>
<comment type="catalytic activity">
    <reaction evidence="20">
        <text>[GlcNAc-(1-&gt;4)-Mur2Ac(oyl-L-Ala-gamma-D-Glu-L-Lys-D-Ala-D-Ala)](n)-di-trans,octa-cis-undecaprenyl diphosphate + beta-D-GlcNAc-(1-&gt;4)-Mur2Ac(oyl-L-Ala-gamma-D-Glu-L-Lys-D-Ala-D-Ala)-di-trans,octa-cis-undecaprenyl diphosphate = [GlcNAc-(1-&gt;4)-Mur2Ac(oyl-L-Ala-gamma-D-Glu-L-Lys-D-Ala-D-Ala)](n+1)-di-trans,octa-cis-undecaprenyl diphosphate + di-trans,octa-cis-undecaprenyl diphosphate + H(+)</text>
        <dbReference type="Rhea" id="RHEA:23708"/>
        <dbReference type="Rhea" id="RHEA-COMP:9602"/>
        <dbReference type="Rhea" id="RHEA-COMP:9603"/>
        <dbReference type="ChEBI" id="CHEBI:15378"/>
        <dbReference type="ChEBI" id="CHEBI:58405"/>
        <dbReference type="ChEBI" id="CHEBI:60033"/>
        <dbReference type="ChEBI" id="CHEBI:78435"/>
        <dbReference type="EC" id="2.4.99.28"/>
    </reaction>
</comment>
<evidence type="ECO:0000256" key="13">
    <source>
        <dbReference type="ARBA" id="ARBA00023316"/>
    </source>
</evidence>
<dbReference type="Pfam" id="PF01098">
    <property type="entry name" value="FTSW_RODA_SPOVE"/>
    <property type="match status" value="1"/>
</dbReference>
<evidence type="ECO:0000256" key="1">
    <source>
        <dbReference type="ARBA" id="ARBA00004651"/>
    </source>
</evidence>
<gene>
    <name evidence="22" type="primary">ftsW</name>
    <name evidence="22" type="ORF">COU33_04430</name>
</gene>
<dbReference type="GO" id="GO:0009252">
    <property type="term" value="P:peptidoglycan biosynthetic process"/>
    <property type="evidence" value="ECO:0007669"/>
    <property type="project" value="UniProtKB-KW"/>
</dbReference>
<keyword evidence="6" id="KW-0808">Transferase</keyword>
<dbReference type="PANTHER" id="PTHR30474:SF2">
    <property type="entry name" value="PEPTIDOGLYCAN GLYCOSYLTRANSFERASE FTSW-RELATED"/>
    <property type="match status" value="1"/>
</dbReference>
<feature type="transmembrane region" description="Helical" evidence="21">
    <location>
        <begin position="194"/>
        <end position="214"/>
    </location>
</feature>
<evidence type="ECO:0000256" key="11">
    <source>
        <dbReference type="ARBA" id="ARBA00023136"/>
    </source>
</evidence>
<proteinExistence type="inferred from homology"/>
<name>A0A2M6W0F0_9BACT</name>
<evidence type="ECO:0000256" key="12">
    <source>
        <dbReference type="ARBA" id="ARBA00023306"/>
    </source>
</evidence>
<dbReference type="GO" id="GO:0071555">
    <property type="term" value="P:cell wall organization"/>
    <property type="evidence" value="ECO:0007669"/>
    <property type="project" value="UniProtKB-KW"/>
</dbReference>
<comment type="similarity">
    <text evidence="16">Belongs to the SEDS family. FtsW subfamily.</text>
</comment>
<keyword evidence="7 21" id="KW-0812">Transmembrane</keyword>
<dbReference type="GO" id="GO:0008360">
    <property type="term" value="P:regulation of cell shape"/>
    <property type="evidence" value="ECO:0007669"/>
    <property type="project" value="UniProtKB-KW"/>
</dbReference>
<reference evidence="23" key="1">
    <citation type="submission" date="2017-09" db="EMBL/GenBank/DDBJ databases">
        <title>Depth-based differentiation of microbial function through sediment-hosted aquifers and enrichment of novel symbionts in the deep terrestrial subsurface.</title>
        <authorList>
            <person name="Probst A.J."/>
            <person name="Ladd B."/>
            <person name="Jarett J.K."/>
            <person name="Geller-Mcgrath D.E."/>
            <person name="Sieber C.M.K."/>
            <person name="Emerson J.B."/>
            <person name="Anantharaman K."/>
            <person name="Thomas B.C."/>
            <person name="Malmstrom R."/>
            <person name="Stieglmeier M."/>
            <person name="Klingl A."/>
            <person name="Woyke T."/>
            <person name="Ryan C.M."/>
            <person name="Banfield J.F."/>
        </authorList>
    </citation>
    <scope>NUCLEOTIDE SEQUENCE [LARGE SCALE GENOMIC DNA]</scope>
</reference>
<evidence type="ECO:0000256" key="17">
    <source>
        <dbReference type="ARBA" id="ARBA00041185"/>
    </source>
</evidence>
<evidence type="ECO:0000256" key="10">
    <source>
        <dbReference type="ARBA" id="ARBA00022989"/>
    </source>
</evidence>
<evidence type="ECO:0000256" key="19">
    <source>
        <dbReference type="ARBA" id="ARBA00044770"/>
    </source>
</evidence>
<organism evidence="22 23">
    <name type="scientific">Candidatus Magasanikbacteria bacterium CG10_big_fil_rev_8_21_14_0_10_43_6</name>
    <dbReference type="NCBI Taxonomy" id="1974650"/>
    <lineage>
        <taxon>Bacteria</taxon>
        <taxon>Candidatus Magasanikiibacteriota</taxon>
    </lineage>
</organism>
<evidence type="ECO:0000256" key="14">
    <source>
        <dbReference type="ARBA" id="ARBA00032370"/>
    </source>
</evidence>
<dbReference type="InterPro" id="IPR001182">
    <property type="entry name" value="FtsW/RodA"/>
</dbReference>
<evidence type="ECO:0000313" key="23">
    <source>
        <dbReference type="Proteomes" id="UP000229362"/>
    </source>
</evidence>
<evidence type="ECO:0000256" key="6">
    <source>
        <dbReference type="ARBA" id="ARBA00022679"/>
    </source>
</evidence>
<keyword evidence="4" id="KW-0132">Cell division</keyword>
<evidence type="ECO:0000256" key="5">
    <source>
        <dbReference type="ARBA" id="ARBA00022676"/>
    </source>
</evidence>
<dbReference type="AlphaFoldDB" id="A0A2M6W0F0"/>
<evidence type="ECO:0000256" key="8">
    <source>
        <dbReference type="ARBA" id="ARBA00022960"/>
    </source>
</evidence>
<evidence type="ECO:0000256" key="18">
    <source>
        <dbReference type="ARBA" id="ARBA00041418"/>
    </source>
</evidence>
<dbReference type="NCBIfam" id="TIGR02614">
    <property type="entry name" value="ftsW"/>
    <property type="match status" value="1"/>
</dbReference>
<evidence type="ECO:0000313" key="22">
    <source>
        <dbReference type="EMBL" id="PIT86205.1"/>
    </source>
</evidence>
<keyword evidence="13" id="KW-0961">Cell wall biogenesis/degradation</keyword>
<keyword evidence="11 21" id="KW-0472">Membrane</keyword>
<dbReference type="GO" id="GO:0015648">
    <property type="term" value="F:lipid-linked peptidoglycan transporter activity"/>
    <property type="evidence" value="ECO:0007669"/>
    <property type="project" value="TreeGrafter"/>
</dbReference>
<protein>
    <recommendedName>
        <fullName evidence="17">Probable peptidoglycan glycosyltransferase FtsW</fullName>
        <ecNumber evidence="19">2.4.99.28</ecNumber>
    </recommendedName>
    <alternativeName>
        <fullName evidence="18">Cell division protein FtsW</fullName>
    </alternativeName>
    <alternativeName>
        <fullName evidence="15">Cell wall polymerase</fullName>
    </alternativeName>
    <alternativeName>
        <fullName evidence="14">Peptidoglycan polymerase</fullName>
    </alternativeName>
</protein>
<accession>A0A2M6W0F0</accession>
<dbReference type="EMBL" id="PFBZ01000190">
    <property type="protein sequence ID" value="PIT86205.1"/>
    <property type="molecule type" value="Genomic_DNA"/>
</dbReference>
<sequence>MSVRAYKKSGEADYLLLSYFILLLLFGLIMLTSASSVTAFDRFGDTYFFIKRQLLYGVTPGIIAFFVFSKLSYPTLKKAGMAGFYISIALLVAVLIPGVGSTLNTGARSWLIVAGFSLQPAELVKLGMIFFLAHQLSVRKNELQDLKQGFLVVLGLGLVPVGLVVLQPDIGTASILFAIVFGMLFIARAKMAHLGGLAAVAMIAFMILIAVAPYRAARFTTFLHPELDPQGIGYHINQAFLAIGSGGWIGLGLGHSQQKFQYLPEVHADSIFAVIAEETGFIVTTGIIVLLILLSLRGLQVAKEAGDEYSRLLAGGIIIWLATQSFFNIGAMVGLMPLTGVPLPFVSHGGSALAIAMASVGVLINISRK</sequence>
<keyword evidence="5" id="KW-0328">Glycosyltransferase</keyword>
<dbReference type="GO" id="GO:0032153">
    <property type="term" value="C:cell division site"/>
    <property type="evidence" value="ECO:0007669"/>
    <property type="project" value="TreeGrafter"/>
</dbReference>
<evidence type="ECO:0000256" key="7">
    <source>
        <dbReference type="ARBA" id="ARBA00022692"/>
    </source>
</evidence>
<evidence type="ECO:0000256" key="21">
    <source>
        <dbReference type="SAM" id="Phobius"/>
    </source>
</evidence>
<feature type="transmembrane region" description="Helical" evidence="21">
    <location>
        <begin position="54"/>
        <end position="71"/>
    </location>
</feature>
<keyword evidence="3" id="KW-1003">Cell membrane</keyword>
<dbReference type="EC" id="2.4.99.28" evidence="19"/>
<feature type="transmembrane region" description="Helical" evidence="21">
    <location>
        <begin position="271"/>
        <end position="296"/>
    </location>
</feature>
<evidence type="ECO:0000256" key="16">
    <source>
        <dbReference type="ARBA" id="ARBA00038053"/>
    </source>
</evidence>
<feature type="transmembrane region" description="Helical" evidence="21">
    <location>
        <begin position="83"/>
        <end position="103"/>
    </location>
</feature>
<feature type="transmembrane region" description="Helical" evidence="21">
    <location>
        <begin position="145"/>
        <end position="164"/>
    </location>
</feature>
<evidence type="ECO:0000256" key="9">
    <source>
        <dbReference type="ARBA" id="ARBA00022984"/>
    </source>
</evidence>
<dbReference type="GO" id="GO:0005886">
    <property type="term" value="C:plasma membrane"/>
    <property type="evidence" value="ECO:0007669"/>
    <property type="project" value="UniProtKB-SubCell"/>
</dbReference>
<evidence type="ECO:0000256" key="3">
    <source>
        <dbReference type="ARBA" id="ARBA00022475"/>
    </source>
</evidence>
<comment type="pathway">
    <text evidence="2">Cell wall biogenesis; peptidoglycan biosynthesis.</text>
</comment>
<dbReference type="PANTHER" id="PTHR30474">
    <property type="entry name" value="CELL CYCLE PROTEIN"/>
    <property type="match status" value="1"/>
</dbReference>
<dbReference type="GO" id="GO:0051301">
    <property type="term" value="P:cell division"/>
    <property type="evidence" value="ECO:0007669"/>
    <property type="project" value="UniProtKB-KW"/>
</dbReference>
<keyword evidence="12" id="KW-0131">Cell cycle</keyword>
<keyword evidence="8" id="KW-0133">Cell shape</keyword>
<feature type="transmembrane region" description="Helical" evidence="21">
    <location>
        <begin position="170"/>
        <end position="187"/>
    </location>
</feature>
<comment type="caution">
    <text evidence="22">The sequence shown here is derived from an EMBL/GenBank/DDBJ whole genome shotgun (WGS) entry which is preliminary data.</text>
</comment>
<evidence type="ECO:0000256" key="15">
    <source>
        <dbReference type="ARBA" id="ARBA00033270"/>
    </source>
</evidence>
<comment type="subcellular location">
    <subcellularLocation>
        <location evidence="1">Cell membrane</location>
        <topology evidence="1">Multi-pass membrane protein</topology>
    </subcellularLocation>
</comment>
<evidence type="ECO:0000256" key="4">
    <source>
        <dbReference type="ARBA" id="ARBA00022618"/>
    </source>
</evidence>
<evidence type="ECO:0000256" key="2">
    <source>
        <dbReference type="ARBA" id="ARBA00004752"/>
    </source>
</evidence>
<keyword evidence="10 21" id="KW-1133">Transmembrane helix</keyword>
<feature type="transmembrane region" description="Helical" evidence="21">
    <location>
        <begin position="12"/>
        <end position="34"/>
    </location>
</feature>
<dbReference type="Proteomes" id="UP000229362">
    <property type="component" value="Unassembled WGS sequence"/>
</dbReference>
<keyword evidence="9" id="KW-0573">Peptidoglycan synthesis</keyword>
<feature type="transmembrane region" description="Helical" evidence="21">
    <location>
        <begin position="317"/>
        <end position="339"/>
    </location>
</feature>
<evidence type="ECO:0000256" key="20">
    <source>
        <dbReference type="ARBA" id="ARBA00049902"/>
    </source>
</evidence>